<evidence type="ECO:0000313" key="1">
    <source>
        <dbReference type="EMBL" id="KAI4374274.1"/>
    </source>
</evidence>
<accession>A0ACB9R5X2</accession>
<reference evidence="2" key="1">
    <citation type="journal article" date="2023" name="Front. Plant Sci.">
        <title>Chromosomal-level genome assembly of Melastoma candidum provides insights into trichome evolution.</title>
        <authorList>
            <person name="Zhong Y."/>
            <person name="Wu W."/>
            <person name="Sun C."/>
            <person name="Zou P."/>
            <person name="Liu Y."/>
            <person name="Dai S."/>
            <person name="Zhou R."/>
        </authorList>
    </citation>
    <scope>NUCLEOTIDE SEQUENCE [LARGE SCALE GENOMIC DNA]</scope>
</reference>
<organism evidence="1 2">
    <name type="scientific">Melastoma candidum</name>
    <dbReference type="NCBI Taxonomy" id="119954"/>
    <lineage>
        <taxon>Eukaryota</taxon>
        <taxon>Viridiplantae</taxon>
        <taxon>Streptophyta</taxon>
        <taxon>Embryophyta</taxon>
        <taxon>Tracheophyta</taxon>
        <taxon>Spermatophyta</taxon>
        <taxon>Magnoliopsida</taxon>
        <taxon>eudicotyledons</taxon>
        <taxon>Gunneridae</taxon>
        <taxon>Pentapetalae</taxon>
        <taxon>rosids</taxon>
        <taxon>malvids</taxon>
        <taxon>Myrtales</taxon>
        <taxon>Melastomataceae</taxon>
        <taxon>Melastomatoideae</taxon>
        <taxon>Melastomateae</taxon>
        <taxon>Melastoma</taxon>
    </lineage>
</organism>
<dbReference type="Proteomes" id="UP001057402">
    <property type="component" value="Chromosome 4"/>
</dbReference>
<comment type="caution">
    <text evidence="1">The sequence shown here is derived from an EMBL/GenBank/DDBJ whole genome shotgun (WGS) entry which is preliminary data.</text>
</comment>
<keyword evidence="2" id="KW-1185">Reference proteome</keyword>
<protein>
    <submittedName>
        <fullName evidence="1">Uncharacterized protein</fullName>
    </submittedName>
</protein>
<name>A0ACB9R5X2_9MYRT</name>
<dbReference type="EMBL" id="CM042883">
    <property type="protein sequence ID" value="KAI4374274.1"/>
    <property type="molecule type" value="Genomic_DNA"/>
</dbReference>
<gene>
    <name evidence="1" type="ORF">MLD38_012285</name>
</gene>
<evidence type="ECO:0000313" key="2">
    <source>
        <dbReference type="Proteomes" id="UP001057402"/>
    </source>
</evidence>
<proteinExistence type="predicted"/>
<sequence length="560" mass="62302">MFRMYYQSNNFLINGNLICIFGIQLRKSVRRRRRRSFRYLVSFCNLSTAVLFKKVSGWIGAGSCSPGGVLDSLLMNGVKVESSLVHTTEGEASQVKCEHEEPEDPNFYIDNFLSMDMDNNGKYLGIDDFSNQEDHKPKSAKGGHHSYISQQGEEDLNLGALDGILDEIDEVEGDDAAQSLAAACKDYLLDLDFTQEISALNHRPSDKIRIGNSSSDSHSPRCSGSSNGAVVMSESSAGTDPERNGHDGTCKVTVNREMKVDGRDQHGHAQQSGVINHLTTSNFGEPNELWNMTTNPATVPYNGRNSFVEASVDDMDLRQKRQRKPTRRYIEESTETKLSRSVHTREKIVNTASKGQRPRGRPPGVLRNMMPGMMMSLPIEEESSEGVGIGTSSQASSQKGQAEKHENCSEDELGESSFEDESEDEITRNRPKKGGDRRKHQRMWTLPEVVKLVDGISEFGVGRWTQIKRLSFAASPYRTPIDLRDKWRNLLRASCALKPNNATTGPEKNSGRPLPKVLLRRVHELASLHPYPRRGASKSSLLSVGKKGASGRNLRRRSST</sequence>